<feature type="signal peptide" evidence="5">
    <location>
        <begin position="1"/>
        <end position="26"/>
    </location>
</feature>
<dbReference type="GO" id="GO:0030246">
    <property type="term" value="F:carbohydrate binding"/>
    <property type="evidence" value="ECO:0007669"/>
    <property type="project" value="InterPro"/>
</dbReference>
<dbReference type="Gene3D" id="2.70.98.10">
    <property type="match status" value="1"/>
</dbReference>
<accession>A0A3N4UPZ0</accession>
<comment type="subcellular location">
    <subcellularLocation>
        <location evidence="1">Periplasm</location>
    </subcellularLocation>
</comment>
<name>A0A3N4UPZ0_9RHOB</name>
<comment type="caution">
    <text evidence="7">The sequence shown here is derived from an EMBL/GenBank/DDBJ whole genome shotgun (WGS) entry which is preliminary data.</text>
</comment>
<dbReference type="Pfam" id="PF04349">
    <property type="entry name" value="MdoG"/>
    <property type="match status" value="1"/>
</dbReference>
<dbReference type="InterPro" id="IPR011013">
    <property type="entry name" value="Gal_mutarotase_sf_dom"/>
</dbReference>
<protein>
    <submittedName>
        <fullName evidence="7">Glucans biosynthesis protein</fullName>
    </submittedName>
</protein>
<evidence type="ECO:0000256" key="2">
    <source>
        <dbReference type="ARBA" id="ARBA00005001"/>
    </source>
</evidence>
<dbReference type="OrthoDB" id="9777817at2"/>
<dbReference type="Proteomes" id="UP000269689">
    <property type="component" value="Unassembled WGS sequence"/>
</dbReference>
<dbReference type="InterPro" id="IPR013783">
    <property type="entry name" value="Ig-like_fold"/>
</dbReference>
<evidence type="ECO:0000259" key="6">
    <source>
        <dbReference type="Pfam" id="PF04349"/>
    </source>
</evidence>
<dbReference type="InterPro" id="IPR014756">
    <property type="entry name" value="Ig_E-set"/>
</dbReference>
<dbReference type="Gene3D" id="2.60.40.10">
    <property type="entry name" value="Immunoglobulins"/>
    <property type="match status" value="1"/>
</dbReference>
<keyword evidence="5" id="KW-0732">Signal</keyword>
<comment type="pathway">
    <text evidence="2">Glycan metabolism; osmoregulated periplasmic glucan (OPG) biosynthesis.</text>
</comment>
<dbReference type="InterPro" id="IPR014718">
    <property type="entry name" value="GH-type_carb-bd"/>
</dbReference>
<evidence type="ECO:0000256" key="3">
    <source>
        <dbReference type="ARBA" id="ARBA00009284"/>
    </source>
</evidence>
<feature type="domain" description="Glucan biosynthesis periplasmic MdoG C-terminal" evidence="6">
    <location>
        <begin position="56"/>
        <end position="537"/>
    </location>
</feature>
<keyword evidence="4" id="KW-0574">Periplasm</keyword>
<evidence type="ECO:0000256" key="4">
    <source>
        <dbReference type="ARBA" id="ARBA00022764"/>
    </source>
</evidence>
<evidence type="ECO:0000256" key="1">
    <source>
        <dbReference type="ARBA" id="ARBA00004418"/>
    </source>
</evidence>
<evidence type="ECO:0000256" key="5">
    <source>
        <dbReference type="SAM" id="SignalP"/>
    </source>
</evidence>
<dbReference type="RefSeq" id="WP_123792264.1">
    <property type="nucleotide sequence ID" value="NZ_RKQK01000001.1"/>
</dbReference>
<proteinExistence type="inferred from homology"/>
<dbReference type="InterPro" id="IPR007444">
    <property type="entry name" value="Glucan_biosyn_MdoG_C"/>
</dbReference>
<evidence type="ECO:0000313" key="7">
    <source>
        <dbReference type="EMBL" id="RPE72118.1"/>
    </source>
</evidence>
<dbReference type="GO" id="GO:0051274">
    <property type="term" value="P:beta-glucan biosynthetic process"/>
    <property type="evidence" value="ECO:0007669"/>
    <property type="project" value="TreeGrafter"/>
</dbReference>
<organism evidence="7 8">
    <name type="scientific">Pacificibacter maritimus</name>
    <dbReference type="NCBI Taxonomy" id="762213"/>
    <lineage>
        <taxon>Bacteria</taxon>
        <taxon>Pseudomonadati</taxon>
        <taxon>Pseudomonadota</taxon>
        <taxon>Alphaproteobacteria</taxon>
        <taxon>Rhodobacterales</taxon>
        <taxon>Roseobacteraceae</taxon>
        <taxon>Pacificibacter</taxon>
    </lineage>
</organism>
<dbReference type="PIRSF" id="PIRSF006281">
    <property type="entry name" value="MdoG"/>
    <property type="match status" value="1"/>
</dbReference>
<keyword evidence="8" id="KW-1185">Reference proteome</keyword>
<dbReference type="SUPFAM" id="SSF81296">
    <property type="entry name" value="E set domains"/>
    <property type="match status" value="1"/>
</dbReference>
<sequence length="539" mass="59825">MPNCKTRSSLTRRHALVGLLSTAASAALLDPNALLAQDLMQGPMPAPEAAPTPVHFDFDTLSEDMRLAAKAPAKPAEVIKGFLTELSYDDYQRVQFDRTRTRWADTENARFHLNAFHPGWLFNEPVHLNEIVDSISTPMGFSVDDFDYSNVDKEIPETFEMPGVAGFRLMAPLNRADHHDELAAFLGASYFRALGQDNRYGLSARGLAINTGMPAGEEFPRFTDFWLERPTENSDKVVLYAALRSKSVTGAYRFVIEPGKTTTMDVTARLYMRENVQQLGIAPLTSMFLFGGADPGNFNDFRPAVHDSDHLILNTQSGDTFVRPLTNPEKLGHSYLAAQNPVSFGLIQRQRDFDHYLDAQAHYERRPSLMVEPIGDWGAGSVRLMEIPTDLEGNDNIVAYWVPEKTPQKGESLEVSYRLHWGMSPDGDRAPTRAQVLRTRTGVGGVAGVEKATDSIKFVIDFQGGTLSSLPIDAKVEPQVTVLRGKLTQSILSPVDGTDLWRLVIEAVPENSETSMELQAALKGYGSILSETWLYQWKA</sequence>
<dbReference type="GO" id="GO:0030288">
    <property type="term" value="C:outer membrane-bounded periplasmic space"/>
    <property type="evidence" value="ECO:0007669"/>
    <property type="project" value="TreeGrafter"/>
</dbReference>
<gene>
    <name evidence="7" type="ORF">EDD53_1261</name>
</gene>
<dbReference type="UniPathway" id="UPA00637"/>
<feature type="chain" id="PRO_5018288369" evidence="5">
    <location>
        <begin position="27"/>
        <end position="539"/>
    </location>
</feature>
<dbReference type="EMBL" id="RKQK01000001">
    <property type="protein sequence ID" value="RPE72118.1"/>
    <property type="molecule type" value="Genomic_DNA"/>
</dbReference>
<evidence type="ECO:0000313" key="8">
    <source>
        <dbReference type="Proteomes" id="UP000269689"/>
    </source>
</evidence>
<reference evidence="7 8" key="1">
    <citation type="submission" date="2018-11" db="EMBL/GenBank/DDBJ databases">
        <title>Genomic Encyclopedia of Type Strains, Phase IV (KMG-IV): sequencing the most valuable type-strain genomes for metagenomic binning, comparative biology and taxonomic classification.</title>
        <authorList>
            <person name="Goeker M."/>
        </authorList>
    </citation>
    <scope>NUCLEOTIDE SEQUENCE [LARGE SCALE GENOMIC DNA]</scope>
    <source>
        <strain evidence="7 8">DSM 104731</strain>
    </source>
</reference>
<dbReference type="InterPro" id="IPR014438">
    <property type="entry name" value="Glucan_biosyn_MdoG/MdoD"/>
</dbReference>
<dbReference type="PANTHER" id="PTHR30504">
    <property type="entry name" value="GLUCANS BIOSYNTHESIS PROTEIN"/>
    <property type="match status" value="1"/>
</dbReference>
<dbReference type="AlphaFoldDB" id="A0A3N4UPZ0"/>
<comment type="similarity">
    <text evidence="3">Belongs to the OpgD/OpgG family.</text>
</comment>
<dbReference type="SUPFAM" id="SSF74650">
    <property type="entry name" value="Galactose mutarotase-like"/>
    <property type="match status" value="1"/>
</dbReference>
<dbReference type="PANTHER" id="PTHR30504:SF2">
    <property type="entry name" value="GLUCANS BIOSYNTHESIS PROTEIN G"/>
    <property type="match status" value="1"/>
</dbReference>
<dbReference type="GO" id="GO:0003824">
    <property type="term" value="F:catalytic activity"/>
    <property type="evidence" value="ECO:0007669"/>
    <property type="project" value="InterPro"/>
</dbReference>